<feature type="transmembrane region" description="Helical" evidence="6">
    <location>
        <begin position="35"/>
        <end position="57"/>
    </location>
</feature>
<evidence type="ECO:0000256" key="7">
    <source>
        <dbReference type="SAM" id="MobiDB-lite"/>
    </source>
</evidence>
<dbReference type="GO" id="GO:0032281">
    <property type="term" value="C:AMPA glutamate receptor complex"/>
    <property type="evidence" value="ECO:0007669"/>
    <property type="project" value="TreeGrafter"/>
</dbReference>
<dbReference type="Gene3D" id="1.20.140.150">
    <property type="match status" value="1"/>
</dbReference>
<feature type="non-terminal residue" evidence="8">
    <location>
        <position position="297"/>
    </location>
</feature>
<evidence type="ECO:0000256" key="1">
    <source>
        <dbReference type="ARBA" id="ARBA00004141"/>
    </source>
</evidence>
<dbReference type="Proteomes" id="UP000250572">
    <property type="component" value="Unassembled WGS sequence"/>
</dbReference>
<feature type="region of interest" description="Disordered" evidence="7">
    <location>
        <begin position="151"/>
        <end position="193"/>
    </location>
</feature>
<evidence type="ECO:0000256" key="4">
    <source>
        <dbReference type="ARBA" id="ARBA00022989"/>
    </source>
</evidence>
<evidence type="ECO:0000313" key="8">
    <source>
        <dbReference type="EMBL" id="PWA14875.1"/>
    </source>
</evidence>
<feature type="non-terminal residue" evidence="8">
    <location>
        <position position="1"/>
    </location>
</feature>
<dbReference type="GO" id="GO:0098839">
    <property type="term" value="C:postsynaptic density membrane"/>
    <property type="evidence" value="ECO:0007669"/>
    <property type="project" value="TreeGrafter"/>
</dbReference>
<dbReference type="InterPro" id="IPR004031">
    <property type="entry name" value="PMP22/EMP/MP20/Claudin"/>
</dbReference>
<dbReference type="GO" id="GO:0005891">
    <property type="term" value="C:voltage-gated calcium channel complex"/>
    <property type="evidence" value="ECO:0007669"/>
    <property type="project" value="InterPro"/>
</dbReference>
<dbReference type="PANTHER" id="PTHR12107:SF7">
    <property type="entry name" value="VOLTAGE-DEPENDENT CALCIUM CHANNEL GAMMA-4 SUBUNIT"/>
    <property type="match status" value="1"/>
</dbReference>
<keyword evidence="6" id="KW-0109">Calcium transport</keyword>
<dbReference type="GO" id="GO:0098943">
    <property type="term" value="P:neurotransmitter receptor transport, postsynaptic endosome to lysosome"/>
    <property type="evidence" value="ECO:0007669"/>
    <property type="project" value="TreeGrafter"/>
</dbReference>
<reference evidence="8 9" key="1">
    <citation type="journal article" date="2018" name="G3 (Bethesda)">
        <title>A High-Quality Reference Genome for the Invasive Mosquitofish Gambusia affinis Using a Chicago Library.</title>
        <authorList>
            <person name="Hoffberg S.L."/>
            <person name="Troendle N.J."/>
            <person name="Glenn T.C."/>
            <person name="Mahmud O."/>
            <person name="Louha S."/>
            <person name="Chalopin D."/>
            <person name="Bennetzen J.L."/>
            <person name="Mauricio R."/>
        </authorList>
    </citation>
    <scope>NUCLEOTIDE SEQUENCE [LARGE SCALE GENOMIC DNA]</scope>
    <source>
        <strain evidence="8">NE01/NJP1002.9</strain>
        <tissue evidence="8">Muscle</tissue>
    </source>
</reference>
<organism evidence="8 9">
    <name type="scientific">Gambusia affinis</name>
    <name type="common">Western mosquitofish</name>
    <name type="synonym">Heterandria affinis</name>
    <dbReference type="NCBI Taxonomy" id="33528"/>
    <lineage>
        <taxon>Eukaryota</taxon>
        <taxon>Metazoa</taxon>
        <taxon>Chordata</taxon>
        <taxon>Craniata</taxon>
        <taxon>Vertebrata</taxon>
        <taxon>Euteleostomi</taxon>
        <taxon>Actinopterygii</taxon>
        <taxon>Neopterygii</taxon>
        <taxon>Teleostei</taxon>
        <taxon>Neoteleostei</taxon>
        <taxon>Acanthomorphata</taxon>
        <taxon>Ovalentaria</taxon>
        <taxon>Atherinomorphae</taxon>
        <taxon>Cyprinodontiformes</taxon>
        <taxon>Poeciliidae</taxon>
        <taxon>Poeciliinae</taxon>
        <taxon>Gambusia</taxon>
    </lineage>
</organism>
<dbReference type="PRINTS" id="PR01792">
    <property type="entry name" value="VDCCGAMMA"/>
</dbReference>
<comment type="caution">
    <text evidence="8">The sequence shown here is derived from an EMBL/GenBank/DDBJ whole genome shotgun (WGS) entry which is preliminary data.</text>
</comment>
<dbReference type="GO" id="GO:0016247">
    <property type="term" value="F:channel regulator activity"/>
    <property type="evidence" value="ECO:0007669"/>
    <property type="project" value="TreeGrafter"/>
</dbReference>
<dbReference type="GO" id="GO:0099590">
    <property type="term" value="P:neurotransmitter receptor internalization"/>
    <property type="evidence" value="ECO:0007669"/>
    <property type="project" value="TreeGrafter"/>
</dbReference>
<dbReference type="EMBL" id="NHOQ01002739">
    <property type="protein sequence ID" value="PWA14875.1"/>
    <property type="molecule type" value="Genomic_DNA"/>
</dbReference>
<accession>A0A315V7G1</accession>
<dbReference type="GO" id="GO:0051968">
    <property type="term" value="P:positive regulation of synaptic transmission, glutamatergic"/>
    <property type="evidence" value="ECO:0007669"/>
    <property type="project" value="TreeGrafter"/>
</dbReference>
<comment type="subcellular location">
    <subcellularLocation>
        <location evidence="1 6">Membrane</location>
        <topology evidence="1 6">Multi-pass membrane protein</topology>
    </subcellularLocation>
</comment>
<keyword evidence="9" id="KW-1185">Reference proteome</keyword>
<keyword evidence="3 6" id="KW-0812">Transmembrane</keyword>
<keyword evidence="6" id="KW-0407">Ion channel</keyword>
<keyword evidence="5 6" id="KW-0472">Membrane</keyword>
<gene>
    <name evidence="8" type="ORF">CCH79_00014198</name>
</gene>
<evidence type="ECO:0000256" key="2">
    <source>
        <dbReference type="ARBA" id="ARBA00007111"/>
    </source>
</evidence>
<dbReference type="Pfam" id="PF00822">
    <property type="entry name" value="PMP22_Claudin"/>
    <property type="match status" value="1"/>
</dbReference>
<evidence type="ECO:0000313" key="9">
    <source>
        <dbReference type="Proteomes" id="UP000250572"/>
    </source>
</evidence>
<evidence type="ECO:0000256" key="6">
    <source>
        <dbReference type="RuleBase" id="RU363085"/>
    </source>
</evidence>
<comment type="caution">
    <text evidence="6">Lacks conserved residue(s) required for the propagation of feature annotation.</text>
</comment>
<feature type="transmembrane region" description="Helical" evidence="6">
    <location>
        <begin position="64"/>
        <end position="87"/>
    </location>
</feature>
<sequence length="297" mass="32489">INKGSCFWINHFPEDNDYDTDSSEYILRIVRASSLFPILSTVLLMLGGLCVGVGRLYTRKNNVLLSAGILFVAAGLSNIIGIIVYISSNAGDPSDKKDEDKKNQYNYGWSFYFGALSFIVAESVGVLAINIYIEKNKETRFRGKRDFIKATSSSSPYSRIPSYRYRRRRSRSSSRSTDRSREASPVGMKMGGGSGGVGLGMGLPMGDISMYTLSRDPLKGGSGPTGPYSPERNTGFLQVHNCFQKDVKNGANRRTTPVPSLQVGQVCCVRQKLRNCGSEKELLKGGPGGILLTPSKH</sequence>
<dbReference type="STRING" id="33528.ENSGAFP00000023888"/>
<evidence type="ECO:0000256" key="3">
    <source>
        <dbReference type="ARBA" id="ARBA00022692"/>
    </source>
</evidence>
<dbReference type="GO" id="GO:0019226">
    <property type="term" value="P:transmission of nerve impulse"/>
    <property type="evidence" value="ECO:0007669"/>
    <property type="project" value="TreeGrafter"/>
</dbReference>
<dbReference type="AlphaFoldDB" id="A0A315V7G1"/>
<name>A0A315V7G1_GAMAF</name>
<comment type="similarity">
    <text evidence="2 6">Belongs to the PMP-22/EMP/MP20 family. CACNG subfamily.</text>
</comment>
<keyword evidence="6" id="KW-0813">Transport</keyword>
<dbReference type="InterPro" id="IPR008368">
    <property type="entry name" value="VDCC_gsu"/>
</dbReference>
<dbReference type="GO" id="GO:0005245">
    <property type="term" value="F:voltage-gated calcium channel activity"/>
    <property type="evidence" value="ECO:0007669"/>
    <property type="project" value="InterPro"/>
</dbReference>
<dbReference type="GO" id="GO:0098970">
    <property type="term" value="P:postsynaptic neurotransmitter receptor diffusion trapping"/>
    <property type="evidence" value="ECO:0007669"/>
    <property type="project" value="TreeGrafter"/>
</dbReference>
<keyword evidence="4 6" id="KW-1133">Transmembrane helix</keyword>
<keyword evidence="6" id="KW-0406">Ion transport</keyword>
<comment type="function">
    <text evidence="6">Regulates the activity of L-type calcium channels that contain CACNA1C as pore-forming subunit (By similarity). Regulates the trafficking and gating properties of AMPA-selective glutamate receptors (AMPARs), including GRIA1 and GRIA4. Promotes their targeting to the cell membrane and synapses and modulates their gating properties by slowing their rates of activation, deactivation and desensitization and by mediating their resensitization.</text>
</comment>
<evidence type="ECO:0000256" key="5">
    <source>
        <dbReference type="ARBA" id="ARBA00023136"/>
    </source>
</evidence>
<feature type="compositionally biased region" description="Low complexity" evidence="7">
    <location>
        <begin position="152"/>
        <end position="163"/>
    </location>
</feature>
<dbReference type="FunFam" id="1.20.140.150:FF:000036">
    <property type="entry name" value="Voltage-dependent calcium channel gamma-4 subunit"/>
    <property type="match status" value="1"/>
</dbReference>
<keyword evidence="6" id="KW-0851">Voltage-gated channel</keyword>
<proteinExistence type="inferred from homology"/>
<dbReference type="InterPro" id="IPR051072">
    <property type="entry name" value="CACNG_subunit"/>
</dbReference>
<keyword evidence="6" id="KW-0106">Calcium</keyword>
<keyword evidence="6" id="KW-0107">Calcium channel</keyword>
<dbReference type="PANTHER" id="PTHR12107">
    <property type="entry name" value="VOLTAGE-DEPENDENT CALCIUM CHANNEL GAMMA SUBUNIT"/>
    <property type="match status" value="1"/>
</dbReference>
<protein>
    <recommendedName>
        <fullName evidence="6">Voltage-dependent calcium channel gamma-4 subunit</fullName>
    </recommendedName>
</protein>
<feature type="transmembrane region" description="Helical" evidence="6">
    <location>
        <begin position="107"/>
        <end position="133"/>
    </location>
</feature>
<dbReference type="InterPro" id="IPR005423">
    <property type="entry name" value="VDCC_g4su"/>
</dbReference>
<dbReference type="PRINTS" id="PR01603">
    <property type="entry name" value="VDCCGAMMA4"/>
</dbReference>